<dbReference type="AlphaFoldDB" id="A0A1J5NHX5"/>
<sequence>MRQKVGTAINPRLLYRAKLVAKNERKHLNDIIEEALEQYLYGKKRTGDGETSIVKTTRGSIPSRVEVVKKILEEEDFFEV</sequence>
<accession>A0A1J5NHX5</accession>
<evidence type="ECO:0000313" key="2">
    <source>
        <dbReference type="Proteomes" id="UP000182811"/>
    </source>
</evidence>
<comment type="caution">
    <text evidence="1">The sequence shown here is derived from an EMBL/GenBank/DDBJ whole genome shotgun (WGS) entry which is preliminary data.</text>
</comment>
<dbReference type="Proteomes" id="UP000182811">
    <property type="component" value="Unassembled WGS sequence"/>
</dbReference>
<reference evidence="1 2" key="1">
    <citation type="submission" date="2016-08" db="EMBL/GenBank/DDBJ databases">
        <title>Genome-based comparison of Moorella thermoacetic strains.</title>
        <authorList>
            <person name="Poehlein A."/>
            <person name="Bengelsdorf F.R."/>
            <person name="Esser C."/>
            <person name="Duerre P."/>
            <person name="Daniel R."/>
        </authorList>
    </citation>
    <scope>NUCLEOTIDE SEQUENCE [LARGE SCALE GENOMIC DNA]</scope>
    <source>
        <strain evidence="1 2">DSM 21394</strain>
    </source>
</reference>
<proteinExistence type="predicted"/>
<gene>
    <name evidence="1" type="ORF">MOTE_19720</name>
</gene>
<dbReference type="EMBL" id="MDDC01000015">
    <property type="protein sequence ID" value="OIQ58450.1"/>
    <property type="molecule type" value="Genomic_DNA"/>
</dbReference>
<organism evidence="1 2">
    <name type="scientific">Neomoorella thermoacetica</name>
    <name type="common">Clostridium thermoaceticum</name>
    <dbReference type="NCBI Taxonomy" id="1525"/>
    <lineage>
        <taxon>Bacteria</taxon>
        <taxon>Bacillati</taxon>
        <taxon>Bacillota</taxon>
        <taxon>Clostridia</taxon>
        <taxon>Neomoorellales</taxon>
        <taxon>Neomoorellaceae</taxon>
        <taxon>Neomoorella</taxon>
    </lineage>
</organism>
<protein>
    <submittedName>
        <fullName evidence="1">Uncharacterized protein</fullName>
    </submittedName>
</protein>
<name>A0A1J5NHX5_NEOTH</name>
<evidence type="ECO:0000313" key="1">
    <source>
        <dbReference type="EMBL" id="OIQ58450.1"/>
    </source>
</evidence>
<dbReference type="OrthoDB" id="1725213at2"/>